<dbReference type="Gene3D" id="3.30.200.20">
    <property type="entry name" value="Phosphorylase Kinase, domain 1"/>
    <property type="match status" value="1"/>
</dbReference>
<evidence type="ECO:0000256" key="16">
    <source>
        <dbReference type="ARBA" id="ARBA00022837"/>
    </source>
</evidence>
<evidence type="ECO:0000256" key="4">
    <source>
        <dbReference type="ARBA" id="ARBA00004425"/>
    </source>
</evidence>
<feature type="domain" description="EF-hand" evidence="34">
    <location>
        <begin position="467"/>
        <end position="498"/>
    </location>
</feature>
<dbReference type="InterPro" id="IPR050205">
    <property type="entry name" value="CDPK_Ser/Thr_kinases"/>
</dbReference>
<dbReference type="PROSITE" id="PS50222">
    <property type="entry name" value="EF_HAND_2"/>
    <property type="match status" value="4"/>
</dbReference>
<keyword evidence="16" id="KW-0106">Calcium</keyword>
<organism evidence="35 36">
    <name type="scientific">Cystoisospora suis</name>
    <dbReference type="NCBI Taxonomy" id="483139"/>
    <lineage>
        <taxon>Eukaryota</taxon>
        <taxon>Sar</taxon>
        <taxon>Alveolata</taxon>
        <taxon>Apicomplexa</taxon>
        <taxon>Conoidasida</taxon>
        <taxon>Coccidia</taxon>
        <taxon>Eucoccidiorida</taxon>
        <taxon>Eimeriorina</taxon>
        <taxon>Sarcocystidae</taxon>
        <taxon>Cystoisospora</taxon>
    </lineage>
</organism>
<keyword evidence="7" id="KW-1032">Host cell membrane</keyword>
<keyword evidence="14 30" id="KW-0547">Nucleotide-binding</keyword>
<feature type="region of interest" description="Disordered" evidence="32">
    <location>
        <begin position="12"/>
        <end position="107"/>
    </location>
</feature>
<comment type="catalytic activity">
    <reaction evidence="26">
        <text>L-threonyl-[protein] + ATP = O-phospho-L-threonyl-[protein] + ADP + H(+)</text>
        <dbReference type="Rhea" id="RHEA:46608"/>
        <dbReference type="Rhea" id="RHEA-COMP:11060"/>
        <dbReference type="Rhea" id="RHEA-COMP:11605"/>
        <dbReference type="ChEBI" id="CHEBI:15378"/>
        <dbReference type="ChEBI" id="CHEBI:30013"/>
        <dbReference type="ChEBI" id="CHEBI:30616"/>
        <dbReference type="ChEBI" id="CHEBI:61977"/>
        <dbReference type="ChEBI" id="CHEBI:456216"/>
        <dbReference type="EC" id="2.7.11.1"/>
    </reaction>
</comment>
<evidence type="ECO:0000256" key="29">
    <source>
        <dbReference type="ARBA" id="ARBA00068067"/>
    </source>
</evidence>
<evidence type="ECO:0000256" key="7">
    <source>
        <dbReference type="ARBA" id="ARBA00022511"/>
    </source>
</evidence>
<dbReference type="SUPFAM" id="SSF47473">
    <property type="entry name" value="EF-hand"/>
    <property type="match status" value="1"/>
</dbReference>
<dbReference type="PROSITE" id="PS00018">
    <property type="entry name" value="EF_HAND_1"/>
    <property type="match status" value="4"/>
</dbReference>
<evidence type="ECO:0000256" key="13">
    <source>
        <dbReference type="ARBA" id="ARBA00022737"/>
    </source>
</evidence>
<keyword evidence="17 30" id="KW-0067">ATP-binding</keyword>
<dbReference type="GO" id="GO:0031514">
    <property type="term" value="C:motile cilium"/>
    <property type="evidence" value="ECO:0007669"/>
    <property type="project" value="UniProtKB-SubCell"/>
</dbReference>
<dbReference type="GO" id="GO:0005524">
    <property type="term" value="F:ATP binding"/>
    <property type="evidence" value="ECO:0007669"/>
    <property type="project" value="UniProtKB-UniRule"/>
</dbReference>
<evidence type="ECO:0000256" key="2">
    <source>
        <dbReference type="ARBA" id="ARBA00004230"/>
    </source>
</evidence>
<evidence type="ECO:0000259" key="33">
    <source>
        <dbReference type="PROSITE" id="PS50011"/>
    </source>
</evidence>
<dbReference type="GO" id="GO:0020005">
    <property type="term" value="C:symbiont-containing vacuole membrane"/>
    <property type="evidence" value="ECO:0007669"/>
    <property type="project" value="UniProtKB-SubCell"/>
</dbReference>
<keyword evidence="9" id="KW-0597">Phosphoprotein</keyword>
<evidence type="ECO:0000256" key="22">
    <source>
        <dbReference type="ARBA" id="ARBA00023139"/>
    </source>
</evidence>
<dbReference type="Gene3D" id="1.10.510.10">
    <property type="entry name" value="Transferase(Phosphotransferase) domain 1"/>
    <property type="match status" value="1"/>
</dbReference>
<dbReference type="FunFam" id="1.10.238.10:FF:000001">
    <property type="entry name" value="Calmodulin 1"/>
    <property type="match status" value="1"/>
</dbReference>
<comment type="cofactor">
    <cofactor evidence="1">
        <name>Mg(2+)</name>
        <dbReference type="ChEBI" id="CHEBI:18420"/>
    </cofactor>
</comment>
<evidence type="ECO:0000256" key="9">
    <source>
        <dbReference type="ARBA" id="ARBA00022553"/>
    </source>
</evidence>
<dbReference type="EC" id="2.7.11.1" evidence="5"/>
<proteinExistence type="inferred from homology"/>
<evidence type="ECO:0000256" key="10">
    <source>
        <dbReference type="ARBA" id="ARBA00022679"/>
    </source>
</evidence>
<evidence type="ECO:0000256" key="5">
    <source>
        <dbReference type="ARBA" id="ARBA00012513"/>
    </source>
</evidence>
<evidence type="ECO:0000256" key="14">
    <source>
        <dbReference type="ARBA" id="ARBA00022741"/>
    </source>
</evidence>
<keyword evidence="31" id="KW-0175">Coiled coil</keyword>
<evidence type="ECO:0000256" key="31">
    <source>
        <dbReference type="SAM" id="Coils"/>
    </source>
</evidence>
<keyword evidence="18" id="KW-0282">Flagellum</keyword>
<keyword evidence="21" id="KW-0472">Membrane</keyword>
<evidence type="ECO:0000256" key="30">
    <source>
        <dbReference type="PROSITE-ProRule" id="PRU10141"/>
    </source>
</evidence>
<dbReference type="FunFam" id="1.10.510.10:FF:000398">
    <property type="entry name" value="Calcium-dependent protein kinase 1"/>
    <property type="match status" value="1"/>
</dbReference>
<dbReference type="InterPro" id="IPR011992">
    <property type="entry name" value="EF-hand-dom_pair"/>
</dbReference>
<dbReference type="SMART" id="SM00054">
    <property type="entry name" value="EFh"/>
    <property type="match status" value="4"/>
</dbReference>
<dbReference type="SUPFAM" id="SSF56112">
    <property type="entry name" value="Protein kinase-like (PK-like)"/>
    <property type="match status" value="1"/>
</dbReference>
<comment type="similarity">
    <text evidence="25">Belongs to the protein kinase superfamily. Ser/Thr protein kinase family. CDPK subfamily.</text>
</comment>
<feature type="coiled-coil region" evidence="31">
    <location>
        <begin position="555"/>
        <end position="582"/>
    </location>
</feature>
<dbReference type="InterPro" id="IPR002048">
    <property type="entry name" value="EF_hand_dom"/>
</dbReference>
<evidence type="ECO:0000256" key="23">
    <source>
        <dbReference type="ARBA" id="ARBA00023273"/>
    </source>
</evidence>
<keyword evidence="10" id="KW-0808">Transferase</keyword>
<dbReference type="EMBL" id="MIGC01002143">
    <property type="protein sequence ID" value="PHJ21601.1"/>
    <property type="molecule type" value="Genomic_DNA"/>
</dbReference>
<evidence type="ECO:0000256" key="11">
    <source>
        <dbReference type="ARBA" id="ARBA00022707"/>
    </source>
</evidence>
<keyword evidence="19" id="KW-1043">Host membrane</keyword>
<keyword evidence="20" id="KW-0969">Cilium</keyword>
<dbReference type="GO" id="GO:0004674">
    <property type="term" value="F:protein serine/threonine kinase activity"/>
    <property type="evidence" value="ECO:0007669"/>
    <property type="project" value="UniProtKB-KW"/>
</dbReference>
<dbReference type="Proteomes" id="UP000221165">
    <property type="component" value="Unassembled WGS sequence"/>
</dbReference>
<keyword evidence="23" id="KW-0966">Cell projection</keyword>
<accession>A0A2C6KB60</accession>
<dbReference type="PROSITE" id="PS50011">
    <property type="entry name" value="PROTEIN_KINASE_DOM"/>
    <property type="match status" value="1"/>
</dbReference>
<evidence type="ECO:0000313" key="35">
    <source>
        <dbReference type="EMBL" id="PHJ21601.1"/>
    </source>
</evidence>
<dbReference type="PANTHER" id="PTHR24349">
    <property type="entry name" value="SERINE/THREONINE-PROTEIN KINASE"/>
    <property type="match status" value="1"/>
</dbReference>
<evidence type="ECO:0000256" key="28">
    <source>
        <dbReference type="ARBA" id="ARBA00060437"/>
    </source>
</evidence>
<evidence type="ECO:0000256" key="20">
    <source>
        <dbReference type="ARBA" id="ARBA00023069"/>
    </source>
</evidence>
<dbReference type="PROSITE" id="PS00107">
    <property type="entry name" value="PROTEIN_KINASE_ATP"/>
    <property type="match status" value="1"/>
</dbReference>
<dbReference type="InterPro" id="IPR011009">
    <property type="entry name" value="Kinase-like_dom_sf"/>
</dbReference>
<dbReference type="GO" id="GO:0005886">
    <property type="term" value="C:plasma membrane"/>
    <property type="evidence" value="ECO:0007669"/>
    <property type="project" value="UniProtKB-SubCell"/>
</dbReference>
<comment type="caution">
    <text evidence="35">The sequence shown here is derived from an EMBL/GenBank/DDBJ whole genome shotgun (WGS) entry which is preliminary data.</text>
</comment>
<dbReference type="OrthoDB" id="40902at2759"/>
<dbReference type="Pfam" id="PF13499">
    <property type="entry name" value="EF-hand_7"/>
    <property type="match status" value="2"/>
</dbReference>
<feature type="domain" description="EF-hand" evidence="34">
    <location>
        <begin position="499"/>
        <end position="534"/>
    </location>
</feature>
<evidence type="ECO:0000313" key="36">
    <source>
        <dbReference type="Proteomes" id="UP000221165"/>
    </source>
</evidence>
<evidence type="ECO:0000256" key="27">
    <source>
        <dbReference type="ARBA" id="ARBA00048679"/>
    </source>
</evidence>
<name>A0A2C6KB60_9APIC</name>
<dbReference type="GO" id="GO:0020002">
    <property type="term" value="C:host cell plasma membrane"/>
    <property type="evidence" value="ECO:0007669"/>
    <property type="project" value="UniProtKB-SubCell"/>
</dbReference>
<keyword evidence="11" id="KW-0519">Myristate</keyword>
<sequence>MHNFPHCFCPPRSHQHAVPAESDSGPLLVQQHSSKEQKHAGLRLSRHSAGQGAGGRERQGARSPGNTAGEPQSELAGDQVSGPPGDGSCGQDGTPGPVGGSSPSTAGKFRREGFILSYNGPLTEYYDVETKKLGQGTYGSVCRAVNKATKNVRAVKTIGKAKVKNVKRFRQEIAIMKSLDHPNIIKLFETFEDHKNIYLVLELCKGGELFDRIIEEGYFSEMYAGSVMRQVFAALYYIHQHGIAHRDLKPENFLFADKSKEAPLKIIDFGLAARAGPTTVLATKAGTPYYVAPQVLQGKYTYKCDMWSAGVIMYILLCGYPPFHGDNDAEILAKVKSGKFSFNDQDWKNVSMEAKDLIRKLLTYDPAQRLTAEQALAHPWIKHYAVKGNVVADAPLNGQILDNFRAFRAVSKLKKAALTVIAQQMNEGQIKALKNVFLGLDEDGDGTLTINEIRAGLTRSGLELPPDLDALMHEVDSDGSGVIDYTEFIAASLDKRQYIQEDVCWAAFRVFDIDNNGRISADELAQVLLSADVQNIFGREAAGAQNGGDSKAIAAEEKKAAKEQYKQNMVEMKGLIKEVDRNGDGEIDFDEFMEMMRRGDPK</sequence>
<dbReference type="Pfam" id="PF00069">
    <property type="entry name" value="Pkinase"/>
    <property type="match status" value="1"/>
</dbReference>
<keyword evidence="24" id="KW-0449">Lipoprotein</keyword>
<evidence type="ECO:0000256" key="26">
    <source>
        <dbReference type="ARBA" id="ARBA00047899"/>
    </source>
</evidence>
<feature type="domain" description="Protein kinase" evidence="33">
    <location>
        <begin position="127"/>
        <end position="381"/>
    </location>
</feature>
<evidence type="ECO:0000256" key="21">
    <source>
        <dbReference type="ARBA" id="ARBA00023136"/>
    </source>
</evidence>
<dbReference type="InterPro" id="IPR017441">
    <property type="entry name" value="Protein_kinase_ATP_BS"/>
</dbReference>
<evidence type="ECO:0000256" key="6">
    <source>
        <dbReference type="ARBA" id="ARBA00022475"/>
    </source>
</evidence>
<evidence type="ECO:0000256" key="8">
    <source>
        <dbReference type="ARBA" id="ARBA00022527"/>
    </source>
</evidence>
<dbReference type="Gene3D" id="1.10.238.10">
    <property type="entry name" value="EF-hand"/>
    <property type="match status" value="3"/>
</dbReference>
<feature type="domain" description="EF-hand" evidence="34">
    <location>
        <begin position="567"/>
        <end position="602"/>
    </location>
</feature>
<evidence type="ECO:0000259" key="34">
    <source>
        <dbReference type="PROSITE" id="PS50222"/>
    </source>
</evidence>
<evidence type="ECO:0000256" key="1">
    <source>
        <dbReference type="ARBA" id="ARBA00001946"/>
    </source>
</evidence>
<protein>
    <recommendedName>
        <fullName evidence="29">Calcium-dependent protein kinase 1</fullName>
        <ecNumber evidence="5">2.7.11.1</ecNumber>
    </recommendedName>
</protein>
<evidence type="ECO:0000256" key="25">
    <source>
        <dbReference type="ARBA" id="ARBA00024334"/>
    </source>
</evidence>
<dbReference type="RefSeq" id="XP_067923283.1">
    <property type="nucleotide sequence ID" value="XM_068064738.1"/>
</dbReference>
<reference evidence="35 36" key="1">
    <citation type="journal article" date="2017" name="Int. J. Parasitol.">
        <title>The genome of the protozoan parasite Cystoisospora suis and a reverse vaccinology approach to identify vaccine candidates.</title>
        <authorList>
            <person name="Palmieri N."/>
            <person name="Shrestha A."/>
            <person name="Ruttkowski B."/>
            <person name="Beck T."/>
            <person name="Vogl C."/>
            <person name="Tomley F."/>
            <person name="Blake D.P."/>
            <person name="Joachim A."/>
        </authorList>
    </citation>
    <scope>NUCLEOTIDE SEQUENCE [LARGE SCALE GENOMIC DNA]</scope>
    <source>
        <strain evidence="35 36">Wien I</strain>
    </source>
</reference>
<comment type="subcellular location">
    <subcellularLocation>
        <location evidence="3">Cell membrane</location>
        <topology evidence="3">Lipid-anchor</topology>
        <orientation evidence="3">Cytoplasmic side</orientation>
    </subcellularLocation>
    <subcellularLocation>
        <location evidence="2">Cell projection</location>
        <location evidence="2">Cilium</location>
        <location evidence="2">Flagellum</location>
    </subcellularLocation>
    <subcellularLocation>
        <location evidence="4">Host cell membrane</location>
        <topology evidence="4">Lipid-anchor</topology>
    </subcellularLocation>
    <subcellularLocation>
        <location evidence="28">Parasitophorous vacuole membrane</location>
        <topology evidence="28">Lipid-anchor</topology>
    </subcellularLocation>
</comment>
<evidence type="ECO:0000256" key="3">
    <source>
        <dbReference type="ARBA" id="ARBA00004342"/>
    </source>
</evidence>
<gene>
    <name evidence="35" type="ORF">CSUI_004550</name>
</gene>
<feature type="domain" description="EF-hand" evidence="34">
    <location>
        <begin position="428"/>
        <end position="463"/>
    </location>
</feature>
<dbReference type="FunFam" id="3.30.200.20:FF:000315">
    <property type="entry name" value="Calcium-dependent protein kinase 3"/>
    <property type="match status" value="1"/>
</dbReference>
<dbReference type="GeneID" id="94427949"/>
<keyword evidence="36" id="KW-1185">Reference proteome</keyword>
<dbReference type="CDD" id="cd05117">
    <property type="entry name" value="STKc_CAMK"/>
    <property type="match status" value="1"/>
</dbReference>
<feature type="binding site" evidence="30">
    <location>
        <position position="160"/>
    </location>
    <ligand>
        <name>ATP</name>
        <dbReference type="ChEBI" id="CHEBI:30616"/>
    </ligand>
</feature>
<keyword evidence="12" id="KW-0479">Metal-binding</keyword>
<keyword evidence="6" id="KW-1003">Cell membrane</keyword>
<dbReference type="InterPro" id="IPR018247">
    <property type="entry name" value="EF_Hand_1_Ca_BS"/>
</dbReference>
<evidence type="ECO:0000256" key="19">
    <source>
        <dbReference type="ARBA" id="ARBA00022870"/>
    </source>
</evidence>
<dbReference type="PROSITE" id="PS00108">
    <property type="entry name" value="PROTEIN_KINASE_ST"/>
    <property type="match status" value="1"/>
</dbReference>
<keyword evidence="22" id="KW-0564">Palmitate</keyword>
<keyword evidence="15" id="KW-0418">Kinase</keyword>
<dbReference type="SMART" id="SM00220">
    <property type="entry name" value="S_TKc"/>
    <property type="match status" value="1"/>
</dbReference>
<dbReference type="InterPro" id="IPR000719">
    <property type="entry name" value="Prot_kinase_dom"/>
</dbReference>
<evidence type="ECO:0000256" key="24">
    <source>
        <dbReference type="ARBA" id="ARBA00023288"/>
    </source>
</evidence>
<keyword evidence="13" id="KW-0677">Repeat</keyword>
<evidence type="ECO:0000256" key="15">
    <source>
        <dbReference type="ARBA" id="ARBA00022777"/>
    </source>
</evidence>
<dbReference type="AlphaFoldDB" id="A0A2C6KB60"/>
<comment type="catalytic activity">
    <reaction evidence="27">
        <text>L-seryl-[protein] + ATP = O-phospho-L-seryl-[protein] + ADP + H(+)</text>
        <dbReference type="Rhea" id="RHEA:17989"/>
        <dbReference type="Rhea" id="RHEA-COMP:9863"/>
        <dbReference type="Rhea" id="RHEA-COMP:11604"/>
        <dbReference type="ChEBI" id="CHEBI:15378"/>
        <dbReference type="ChEBI" id="CHEBI:29999"/>
        <dbReference type="ChEBI" id="CHEBI:30616"/>
        <dbReference type="ChEBI" id="CHEBI:83421"/>
        <dbReference type="ChEBI" id="CHEBI:456216"/>
        <dbReference type="EC" id="2.7.11.1"/>
    </reaction>
</comment>
<dbReference type="VEuPathDB" id="ToxoDB:CSUI_004550"/>
<evidence type="ECO:0000256" key="18">
    <source>
        <dbReference type="ARBA" id="ARBA00022846"/>
    </source>
</evidence>
<dbReference type="GO" id="GO:0005509">
    <property type="term" value="F:calcium ion binding"/>
    <property type="evidence" value="ECO:0007669"/>
    <property type="project" value="InterPro"/>
</dbReference>
<evidence type="ECO:0000256" key="17">
    <source>
        <dbReference type="ARBA" id="ARBA00022840"/>
    </source>
</evidence>
<evidence type="ECO:0000256" key="12">
    <source>
        <dbReference type="ARBA" id="ARBA00022723"/>
    </source>
</evidence>
<keyword evidence="8" id="KW-0723">Serine/threonine-protein kinase</keyword>
<dbReference type="InterPro" id="IPR008271">
    <property type="entry name" value="Ser/Thr_kinase_AS"/>
</dbReference>
<evidence type="ECO:0000256" key="32">
    <source>
        <dbReference type="SAM" id="MobiDB-lite"/>
    </source>
</evidence>